<dbReference type="PRINTS" id="PR00069">
    <property type="entry name" value="ALDKETRDTASE"/>
</dbReference>
<reference evidence="8 9" key="1">
    <citation type="submission" date="2016-03" db="EMBL/GenBank/DDBJ databases">
        <title>Mechanisms controlling the formation of the plant cell surface in tip-growing cells are functionally conserved among land plants.</title>
        <authorList>
            <person name="Honkanen S."/>
            <person name="Jones V.A."/>
            <person name="Morieri G."/>
            <person name="Champion C."/>
            <person name="Hetherington A.J."/>
            <person name="Kelly S."/>
            <person name="Saint-Marcoux D."/>
            <person name="Proust H."/>
            <person name="Prescott H."/>
            <person name="Dolan L."/>
        </authorList>
    </citation>
    <scope>NUCLEOTIDE SEQUENCE [LARGE SCALE GENOMIC DNA]</scope>
    <source>
        <strain evidence="9">cv. Tak-1 and cv. Tak-2</strain>
        <tissue evidence="8">Whole gametophyte</tissue>
    </source>
</reference>
<evidence type="ECO:0000256" key="2">
    <source>
        <dbReference type="ARBA" id="ARBA00022857"/>
    </source>
</evidence>
<dbReference type="EMBL" id="LVLJ01002166">
    <property type="protein sequence ID" value="OAE26532.1"/>
    <property type="molecule type" value="Genomic_DNA"/>
</dbReference>
<evidence type="ECO:0000256" key="3">
    <source>
        <dbReference type="PIRSR" id="PIRSR000097-1"/>
    </source>
</evidence>
<dbReference type="GO" id="GO:0016491">
    <property type="term" value="F:oxidoreductase activity"/>
    <property type="evidence" value="ECO:0007669"/>
    <property type="project" value="InterPro"/>
</dbReference>
<dbReference type="PROSITE" id="PS00798">
    <property type="entry name" value="ALDOKETO_REDUCTASE_1"/>
    <property type="match status" value="1"/>
</dbReference>
<accession>A0A176W284</accession>
<dbReference type="Pfam" id="PF00248">
    <property type="entry name" value="Aldo_ket_red"/>
    <property type="match status" value="1"/>
</dbReference>
<proteinExistence type="inferred from homology"/>
<dbReference type="PROSITE" id="PS00063">
    <property type="entry name" value="ALDOKETO_REDUCTASE_3"/>
    <property type="match status" value="1"/>
</dbReference>
<name>A0A176W284_MARPO</name>
<reference evidence="7" key="2">
    <citation type="journal article" date="2019" name="Curr. Biol.">
        <title>Chromatin organization in early land plants reveals an ancestral association between H3K27me3, transposons, and constitutive heterochromatin.</title>
        <authorList>
            <person name="Montgomery S.A."/>
            <person name="Tanizawa Y."/>
            <person name="Galik B."/>
            <person name="Wang N."/>
            <person name="Ito T."/>
            <person name="Mochizuki T."/>
            <person name="Akimcheva S."/>
            <person name="Bowman J."/>
            <person name="Cognat V."/>
            <person name="Drouard L."/>
            <person name="Ekker H."/>
            <person name="Houng S."/>
            <person name="Kohchi T."/>
            <person name="Lin S."/>
            <person name="Liu L.D."/>
            <person name="Nakamura Y."/>
            <person name="Valeeva L.R."/>
            <person name="Shakirov E.V."/>
            <person name="Shippen D.E."/>
            <person name="Wei W."/>
            <person name="Yagura M."/>
            <person name="Yamaoka S."/>
            <person name="Yamato K.T."/>
            <person name="Liu C."/>
            <person name="Berger F."/>
        </authorList>
    </citation>
    <scope>NUCLEOTIDE SEQUENCE [LARGE SCALE GENOMIC DNA]</scope>
    <source>
        <strain evidence="7">Tak-1</strain>
    </source>
</reference>
<dbReference type="Proteomes" id="UP001162541">
    <property type="component" value="Chromosome 5"/>
</dbReference>
<evidence type="ECO:0000256" key="4">
    <source>
        <dbReference type="PIRSR" id="PIRSR000097-2"/>
    </source>
</evidence>
<evidence type="ECO:0000256" key="5">
    <source>
        <dbReference type="PIRSR" id="PIRSR000097-3"/>
    </source>
</evidence>
<evidence type="ECO:0000256" key="1">
    <source>
        <dbReference type="ARBA" id="ARBA00007905"/>
    </source>
</evidence>
<gene>
    <name evidence="8" type="ORF">AXG93_1406s1240</name>
    <name evidence="7" type="ORF">Mp_5g02280</name>
</gene>
<protein>
    <recommendedName>
        <fullName evidence="6">NADP-dependent oxidoreductase domain-containing protein</fullName>
    </recommendedName>
</protein>
<dbReference type="PIRSF" id="PIRSF000097">
    <property type="entry name" value="AKR"/>
    <property type="match status" value="1"/>
</dbReference>
<evidence type="ECO:0000313" key="10">
    <source>
        <dbReference type="Proteomes" id="UP001162541"/>
    </source>
</evidence>
<keyword evidence="9" id="KW-1185">Reference proteome</keyword>
<evidence type="ECO:0000259" key="6">
    <source>
        <dbReference type="Pfam" id="PF00248"/>
    </source>
</evidence>
<dbReference type="SUPFAM" id="SSF51430">
    <property type="entry name" value="NAD(P)-linked oxidoreductase"/>
    <property type="match status" value="1"/>
</dbReference>
<dbReference type="InterPro" id="IPR020471">
    <property type="entry name" value="AKR"/>
</dbReference>
<dbReference type="FunFam" id="3.20.20.100:FF:000013">
    <property type="entry name" value="NADPH-dependent codeinone reductase 1-1"/>
    <property type="match status" value="1"/>
</dbReference>
<dbReference type="EMBL" id="AP019870">
    <property type="protein sequence ID" value="BBN10281.1"/>
    <property type="molecule type" value="Genomic_DNA"/>
</dbReference>
<sequence>MAHAQDLRDDKSVEEAYFTLRSKHQIPALGLGTWKAEPNVVRDAVYSAIVENGYRHIDCAHVYGNEKEVGAGLKAAFDAGIKRDDIFVTSKLWIKFTSPEKVKDACQQTLKDLGLTYLDLYLIHWPIYLSEDADSPPKKRQVLPFDVKGVWREMEGLVERKLVRDIGISNFSVPKLEKLMSFASIKPAVNQVEMHPSWRNDNVLAYCNKNNIHVTAYSPLGSSSTDLFDTPEVIEAAEKLGKSPGQILIRWLIQRGVSTIPKSSSDKRIKENMEVFDFSIPAEDMDKLSSISSQVRTNAGEELLVSSEDDKDAILNEFWDGEM</sequence>
<dbReference type="InterPro" id="IPR023210">
    <property type="entry name" value="NADP_OxRdtase_dom"/>
</dbReference>
<feature type="domain" description="NADP-dependent oxidoreductase" evidence="6">
    <location>
        <begin position="29"/>
        <end position="291"/>
    </location>
</feature>
<evidence type="ECO:0000313" key="9">
    <source>
        <dbReference type="Proteomes" id="UP000077202"/>
    </source>
</evidence>
<keyword evidence="2" id="KW-0521">NADP</keyword>
<comment type="similarity">
    <text evidence="1">Belongs to the aldo/keto reductase family.</text>
</comment>
<dbReference type="InterPro" id="IPR018170">
    <property type="entry name" value="Aldo/ket_reductase_CS"/>
</dbReference>
<evidence type="ECO:0000313" key="7">
    <source>
        <dbReference type="EMBL" id="BBN10281.1"/>
    </source>
</evidence>
<organism evidence="8 9">
    <name type="scientific">Marchantia polymorpha subsp. ruderalis</name>
    <dbReference type="NCBI Taxonomy" id="1480154"/>
    <lineage>
        <taxon>Eukaryota</taxon>
        <taxon>Viridiplantae</taxon>
        <taxon>Streptophyta</taxon>
        <taxon>Embryophyta</taxon>
        <taxon>Marchantiophyta</taxon>
        <taxon>Marchantiopsida</taxon>
        <taxon>Marchantiidae</taxon>
        <taxon>Marchantiales</taxon>
        <taxon>Marchantiaceae</taxon>
        <taxon>Marchantia</taxon>
    </lineage>
</organism>
<dbReference type="Proteomes" id="UP000077202">
    <property type="component" value="Unassembled WGS sequence"/>
</dbReference>
<reference evidence="10" key="3">
    <citation type="journal article" date="2020" name="Curr. Biol.">
        <title>Chromatin organization in early land plants reveals an ancestral association between H3K27me3, transposons, and constitutive heterochromatin.</title>
        <authorList>
            <person name="Montgomery S.A."/>
            <person name="Tanizawa Y."/>
            <person name="Galik B."/>
            <person name="Wang N."/>
            <person name="Ito T."/>
            <person name="Mochizuki T."/>
            <person name="Akimcheva S."/>
            <person name="Bowman J.L."/>
            <person name="Cognat V."/>
            <person name="Marechal-Drouard L."/>
            <person name="Ekker H."/>
            <person name="Hong S.F."/>
            <person name="Kohchi T."/>
            <person name="Lin S.S."/>
            <person name="Liu L.D."/>
            <person name="Nakamura Y."/>
            <person name="Valeeva L.R."/>
            <person name="Shakirov E.V."/>
            <person name="Shippen D.E."/>
            <person name="Wei W.L."/>
            <person name="Yagura M."/>
            <person name="Yamaoka S."/>
            <person name="Yamato K.T."/>
            <person name="Liu C."/>
            <person name="Berger F."/>
        </authorList>
    </citation>
    <scope>NUCLEOTIDE SEQUENCE [LARGE SCALE GENOMIC DNA]</scope>
    <source>
        <strain evidence="10">Tak-1</strain>
    </source>
</reference>
<feature type="binding site" evidence="4">
    <location>
        <position position="124"/>
    </location>
    <ligand>
        <name>substrate</name>
    </ligand>
</feature>
<evidence type="ECO:0000313" key="8">
    <source>
        <dbReference type="EMBL" id="OAE26532.1"/>
    </source>
</evidence>
<dbReference type="Gene3D" id="3.20.20.100">
    <property type="entry name" value="NADP-dependent oxidoreductase domain"/>
    <property type="match status" value="1"/>
</dbReference>
<dbReference type="InterPro" id="IPR036812">
    <property type="entry name" value="NAD(P)_OxRdtase_dom_sf"/>
</dbReference>
<dbReference type="PANTHER" id="PTHR11732">
    <property type="entry name" value="ALDO/KETO REDUCTASE"/>
    <property type="match status" value="1"/>
</dbReference>
<dbReference type="AlphaFoldDB" id="A0A176W284"/>
<feature type="active site" description="Proton donor" evidence="3">
    <location>
        <position position="63"/>
    </location>
</feature>
<feature type="site" description="Lowers pKa of active site Tyr" evidence="5">
    <location>
        <position position="91"/>
    </location>
</feature>
<dbReference type="PROSITE" id="PS00062">
    <property type="entry name" value="ALDOKETO_REDUCTASE_2"/>
    <property type="match status" value="1"/>
</dbReference>